<organism evidence="3 4">
    <name type="scientific">Streptomyces triticagri</name>
    <dbReference type="NCBI Taxonomy" id="2293568"/>
    <lineage>
        <taxon>Bacteria</taxon>
        <taxon>Bacillati</taxon>
        <taxon>Actinomycetota</taxon>
        <taxon>Actinomycetes</taxon>
        <taxon>Kitasatosporales</taxon>
        <taxon>Streptomycetaceae</taxon>
        <taxon>Streptomyces</taxon>
    </lineage>
</organism>
<keyword evidence="2" id="KW-0472">Membrane</keyword>
<evidence type="ECO:0000256" key="2">
    <source>
        <dbReference type="SAM" id="Phobius"/>
    </source>
</evidence>
<comment type="caution">
    <text evidence="3">The sequence shown here is derived from an EMBL/GenBank/DDBJ whole genome shotgun (WGS) entry which is preliminary data.</text>
</comment>
<evidence type="ECO:0000313" key="4">
    <source>
        <dbReference type="Proteomes" id="UP000263094"/>
    </source>
</evidence>
<feature type="transmembrane region" description="Helical" evidence="2">
    <location>
        <begin position="195"/>
        <end position="217"/>
    </location>
</feature>
<dbReference type="AlphaFoldDB" id="A0A372M579"/>
<feature type="compositionally biased region" description="Low complexity" evidence="1">
    <location>
        <begin position="1"/>
        <end position="12"/>
    </location>
</feature>
<keyword evidence="2" id="KW-0812">Transmembrane</keyword>
<feature type="transmembrane region" description="Helical" evidence="2">
    <location>
        <begin position="112"/>
        <end position="129"/>
    </location>
</feature>
<evidence type="ECO:0000256" key="1">
    <source>
        <dbReference type="SAM" id="MobiDB-lite"/>
    </source>
</evidence>
<feature type="region of interest" description="Disordered" evidence="1">
    <location>
        <begin position="1"/>
        <end position="32"/>
    </location>
</feature>
<keyword evidence="2" id="KW-1133">Transmembrane helix</keyword>
<reference evidence="3 4" key="1">
    <citation type="submission" date="2018-08" db="EMBL/GenBank/DDBJ databases">
        <title>Isolation, diversity and antifungal activity of Actinobacteria from wheat.</title>
        <authorList>
            <person name="Han C."/>
        </authorList>
    </citation>
    <scope>NUCLEOTIDE SEQUENCE [LARGE SCALE GENOMIC DNA]</scope>
    <source>
        <strain evidence="3 4">NEAU-YY421</strain>
    </source>
</reference>
<feature type="transmembrane region" description="Helical" evidence="2">
    <location>
        <begin position="88"/>
        <end position="105"/>
    </location>
</feature>
<sequence length="254" mass="26291">MSRFEPSQSSPSASPPPRTPPAEPHSAEPHPGRPLRAADVLLLLGAVAYSAWLTEMFVATGLDPLRTYVSELAAEGEPLGRLLRSTDLAAGLLLTAAAATALAAGRRPRSRWAVTGLTALAVFGAATVADSRVPLSCTPTADPACAEREAAGLVPGTHVAHTYTSSLAVTAALVAMVALTLAVRRGRRRDLLARTGPWIVAAELAASAWTLASVAAFEAGDGTWLLGLAQRLQVLLIALWLVLFARSLAKGAAP</sequence>
<gene>
    <name evidence="3" type="ORF">DY218_17200</name>
</gene>
<keyword evidence="4" id="KW-1185">Reference proteome</keyword>
<name>A0A372M579_9ACTN</name>
<proteinExistence type="predicted"/>
<feature type="compositionally biased region" description="Pro residues" evidence="1">
    <location>
        <begin position="13"/>
        <end position="23"/>
    </location>
</feature>
<feature type="transmembrane region" description="Helical" evidence="2">
    <location>
        <begin position="163"/>
        <end position="183"/>
    </location>
</feature>
<protein>
    <submittedName>
        <fullName evidence="3">DUF998 domain-containing protein</fullName>
    </submittedName>
</protein>
<dbReference type="RefSeq" id="WP_128556929.1">
    <property type="nucleotide sequence ID" value="NZ_QUAK01000092.1"/>
</dbReference>
<feature type="transmembrane region" description="Helical" evidence="2">
    <location>
        <begin position="223"/>
        <end position="245"/>
    </location>
</feature>
<dbReference type="Pfam" id="PF06197">
    <property type="entry name" value="DUF998"/>
    <property type="match status" value="1"/>
</dbReference>
<evidence type="ECO:0000313" key="3">
    <source>
        <dbReference type="EMBL" id="RFU85457.1"/>
    </source>
</evidence>
<dbReference type="OrthoDB" id="3406108at2"/>
<accession>A0A372M579</accession>
<dbReference type="Proteomes" id="UP000263094">
    <property type="component" value="Unassembled WGS sequence"/>
</dbReference>
<feature type="transmembrane region" description="Helical" evidence="2">
    <location>
        <begin position="40"/>
        <end position="62"/>
    </location>
</feature>
<dbReference type="InterPro" id="IPR009339">
    <property type="entry name" value="DUF998"/>
</dbReference>
<dbReference type="EMBL" id="QUAK01000092">
    <property type="protein sequence ID" value="RFU85457.1"/>
    <property type="molecule type" value="Genomic_DNA"/>
</dbReference>